<feature type="domain" description="C2H2-type" evidence="15">
    <location>
        <begin position="250"/>
        <end position="278"/>
    </location>
</feature>
<evidence type="ECO:0000256" key="4">
    <source>
        <dbReference type="ARBA" id="ARBA00022723"/>
    </source>
</evidence>
<dbReference type="SMART" id="SM00868">
    <property type="entry name" value="zf-AD"/>
    <property type="match status" value="1"/>
</dbReference>
<dbReference type="PROSITE" id="PS50157">
    <property type="entry name" value="ZINC_FINGER_C2H2_2"/>
    <property type="match status" value="6"/>
</dbReference>
<feature type="domain" description="ZAD" evidence="16">
    <location>
        <begin position="59"/>
        <end position="136"/>
    </location>
</feature>
<dbReference type="EMBL" id="CH954178">
    <property type="protein sequence ID" value="EDV51573.2"/>
    <property type="molecule type" value="Genomic_DNA"/>
</dbReference>
<evidence type="ECO:0000256" key="11">
    <source>
        <dbReference type="ARBA" id="ARBA00023242"/>
    </source>
</evidence>
<keyword evidence="8" id="KW-0805">Transcription regulation</keyword>
<feature type="binding site" evidence="13">
    <location>
        <position position="64"/>
    </location>
    <ligand>
        <name>Zn(2+)</name>
        <dbReference type="ChEBI" id="CHEBI:29105"/>
    </ligand>
</feature>
<dbReference type="PANTHER" id="PTHR24379:SF121">
    <property type="entry name" value="C2H2-TYPE DOMAIN-CONTAINING PROTEIN"/>
    <property type="match status" value="1"/>
</dbReference>
<keyword evidence="10" id="KW-0804">Transcription</keyword>
<evidence type="ECO:0000256" key="1">
    <source>
        <dbReference type="ARBA" id="ARBA00003767"/>
    </source>
</evidence>
<dbReference type="PROSITE" id="PS00028">
    <property type="entry name" value="ZINC_FINGER_C2H2_1"/>
    <property type="match status" value="5"/>
</dbReference>
<feature type="domain" description="C2H2-type" evidence="15">
    <location>
        <begin position="377"/>
        <end position="402"/>
    </location>
</feature>
<dbReference type="Pfam" id="PF00096">
    <property type="entry name" value="zf-C2H2"/>
    <property type="match status" value="5"/>
</dbReference>
<evidence type="ECO:0000256" key="12">
    <source>
        <dbReference type="PROSITE-ProRule" id="PRU00042"/>
    </source>
</evidence>
<reference evidence="17 18" key="1">
    <citation type="journal article" date="2007" name="Nature">
        <title>Evolution of genes and genomes on the Drosophila phylogeny.</title>
        <authorList>
            <consortium name="Drosophila 12 Genomes Consortium"/>
            <person name="Clark A.G."/>
            <person name="Eisen M.B."/>
            <person name="Smith D.R."/>
            <person name="Bergman C.M."/>
            <person name="Oliver B."/>
            <person name="Markow T.A."/>
            <person name="Kaufman T.C."/>
            <person name="Kellis M."/>
            <person name="Gelbart W."/>
            <person name="Iyer V.N."/>
            <person name="Pollard D.A."/>
            <person name="Sackton T.B."/>
            <person name="Larracuente A.M."/>
            <person name="Singh N.D."/>
            <person name="Abad J.P."/>
            <person name="Abt D.N."/>
            <person name="Adryan B."/>
            <person name="Aguade M."/>
            <person name="Akashi H."/>
            <person name="Anderson W.W."/>
            <person name="Aquadro C.F."/>
            <person name="Ardell D.H."/>
            <person name="Arguello R."/>
            <person name="Artieri C.G."/>
            <person name="Barbash D.A."/>
            <person name="Barker D."/>
            <person name="Barsanti P."/>
            <person name="Batterham P."/>
            <person name="Batzoglou S."/>
            <person name="Begun D."/>
            <person name="Bhutkar A."/>
            <person name="Blanco E."/>
            <person name="Bosak S.A."/>
            <person name="Bradley R.K."/>
            <person name="Brand A.D."/>
            <person name="Brent M.R."/>
            <person name="Brooks A.N."/>
            <person name="Brown R.H."/>
            <person name="Butlin R.K."/>
            <person name="Caggese C."/>
            <person name="Calvi B.R."/>
            <person name="Bernardo de Carvalho A."/>
            <person name="Caspi A."/>
            <person name="Castrezana S."/>
            <person name="Celniker S.E."/>
            <person name="Chang J.L."/>
            <person name="Chapple C."/>
            <person name="Chatterji S."/>
            <person name="Chinwalla A."/>
            <person name="Civetta A."/>
            <person name="Clifton S.W."/>
            <person name="Comeron J.M."/>
            <person name="Costello J.C."/>
            <person name="Coyne J.A."/>
            <person name="Daub J."/>
            <person name="David R.G."/>
            <person name="Delcher A.L."/>
            <person name="Delehaunty K."/>
            <person name="Do C.B."/>
            <person name="Ebling H."/>
            <person name="Edwards K."/>
            <person name="Eickbush T."/>
            <person name="Evans J.D."/>
            <person name="Filipski A."/>
            <person name="Findeiss S."/>
            <person name="Freyhult E."/>
            <person name="Fulton L."/>
            <person name="Fulton R."/>
            <person name="Garcia A.C."/>
            <person name="Gardiner A."/>
            <person name="Garfield D.A."/>
            <person name="Garvin B.E."/>
            <person name="Gibson G."/>
            <person name="Gilbert D."/>
            <person name="Gnerre S."/>
            <person name="Godfrey J."/>
            <person name="Good R."/>
            <person name="Gotea V."/>
            <person name="Gravely B."/>
            <person name="Greenberg A.J."/>
            <person name="Griffiths-Jones S."/>
            <person name="Gross S."/>
            <person name="Guigo R."/>
            <person name="Gustafson E.A."/>
            <person name="Haerty W."/>
            <person name="Hahn M.W."/>
            <person name="Halligan D.L."/>
            <person name="Halpern A.L."/>
            <person name="Halter G.M."/>
            <person name="Han M.V."/>
            <person name="Heger A."/>
            <person name="Hillier L."/>
            <person name="Hinrichs A.S."/>
            <person name="Holmes I."/>
            <person name="Hoskins R.A."/>
            <person name="Hubisz M.J."/>
            <person name="Hultmark D."/>
            <person name="Huntley M.A."/>
            <person name="Jaffe D.B."/>
            <person name="Jagadeeshan S."/>
            <person name="Jeck W.R."/>
            <person name="Johnson J."/>
            <person name="Jones C.D."/>
            <person name="Jordan W.C."/>
            <person name="Karpen G.H."/>
            <person name="Kataoka E."/>
            <person name="Keightley P.D."/>
            <person name="Kheradpour P."/>
            <person name="Kirkness E.F."/>
            <person name="Koerich L.B."/>
            <person name="Kristiansen K."/>
            <person name="Kudrna D."/>
            <person name="Kulathinal R.J."/>
            <person name="Kumar S."/>
            <person name="Kwok R."/>
            <person name="Lander E."/>
            <person name="Langley C.H."/>
            <person name="Lapoint R."/>
            <person name="Lazzaro B.P."/>
            <person name="Lee S.J."/>
            <person name="Levesque L."/>
            <person name="Li R."/>
            <person name="Lin C.F."/>
            <person name="Lin M.F."/>
            <person name="Lindblad-Toh K."/>
            <person name="Llopart A."/>
            <person name="Long M."/>
            <person name="Low L."/>
            <person name="Lozovsky E."/>
            <person name="Lu J."/>
            <person name="Luo M."/>
            <person name="Machado C.A."/>
            <person name="Makalowski W."/>
            <person name="Marzo M."/>
            <person name="Matsuda M."/>
            <person name="Matzkin L."/>
            <person name="McAllister B."/>
            <person name="McBride C.S."/>
            <person name="McKernan B."/>
            <person name="McKernan K."/>
            <person name="Mendez-Lago M."/>
            <person name="Minx P."/>
            <person name="Mollenhauer M.U."/>
            <person name="Montooth K."/>
            <person name="Mount S.M."/>
            <person name="Mu X."/>
            <person name="Myers E."/>
            <person name="Negre B."/>
            <person name="Newfeld S."/>
            <person name="Nielsen R."/>
            <person name="Noor M.A."/>
            <person name="O'Grady P."/>
            <person name="Pachter L."/>
            <person name="Papaceit M."/>
            <person name="Parisi M.J."/>
            <person name="Parisi M."/>
            <person name="Parts L."/>
            <person name="Pedersen J.S."/>
            <person name="Pesole G."/>
            <person name="Phillippy A.M."/>
            <person name="Ponting C.P."/>
            <person name="Pop M."/>
            <person name="Porcelli D."/>
            <person name="Powell J.R."/>
            <person name="Prohaska S."/>
            <person name="Pruitt K."/>
            <person name="Puig M."/>
            <person name="Quesneville H."/>
            <person name="Ram K.R."/>
            <person name="Rand D."/>
            <person name="Rasmussen M.D."/>
            <person name="Reed L.K."/>
            <person name="Reenan R."/>
            <person name="Reily A."/>
            <person name="Remington K.A."/>
            <person name="Rieger T.T."/>
            <person name="Ritchie M.G."/>
            <person name="Robin C."/>
            <person name="Rogers Y.H."/>
            <person name="Rohde C."/>
            <person name="Rozas J."/>
            <person name="Rubenfield M.J."/>
            <person name="Ruiz A."/>
            <person name="Russo S."/>
            <person name="Salzberg S.L."/>
            <person name="Sanchez-Gracia A."/>
            <person name="Saranga D.J."/>
            <person name="Sato H."/>
            <person name="Schaeffer S.W."/>
            <person name="Schatz M.C."/>
            <person name="Schlenke T."/>
            <person name="Schwartz R."/>
            <person name="Segarra C."/>
            <person name="Singh R.S."/>
            <person name="Sirot L."/>
            <person name="Sirota M."/>
            <person name="Sisneros N.B."/>
            <person name="Smith C.D."/>
            <person name="Smith T.F."/>
            <person name="Spieth J."/>
            <person name="Stage D.E."/>
            <person name="Stark A."/>
            <person name="Stephan W."/>
            <person name="Strausberg R.L."/>
            <person name="Strempel S."/>
            <person name="Sturgill D."/>
            <person name="Sutton G."/>
            <person name="Sutton G.G."/>
            <person name="Tao W."/>
            <person name="Teichmann S."/>
            <person name="Tobari Y.N."/>
            <person name="Tomimura Y."/>
            <person name="Tsolas J.M."/>
            <person name="Valente V.L."/>
            <person name="Venter E."/>
            <person name="Venter J.C."/>
            <person name="Vicario S."/>
            <person name="Vieira F.G."/>
            <person name="Vilella A.J."/>
            <person name="Villasante A."/>
            <person name="Walenz B."/>
            <person name="Wang J."/>
            <person name="Wasserman M."/>
            <person name="Watts T."/>
            <person name="Wilson D."/>
            <person name="Wilson R.K."/>
            <person name="Wing R.A."/>
            <person name="Wolfner M.F."/>
            <person name="Wong A."/>
            <person name="Wong G.K."/>
            <person name="Wu C.I."/>
            <person name="Wu G."/>
            <person name="Yamamoto D."/>
            <person name="Yang H.P."/>
            <person name="Yang S.P."/>
            <person name="Yorke J.A."/>
            <person name="Yoshida K."/>
            <person name="Zdobnov E."/>
            <person name="Zhang P."/>
            <person name="Zhang Y."/>
            <person name="Zimin A.V."/>
            <person name="Baldwin J."/>
            <person name="Abdouelleil A."/>
            <person name="Abdulkadir J."/>
            <person name="Abebe A."/>
            <person name="Abera B."/>
            <person name="Abreu J."/>
            <person name="Acer S.C."/>
            <person name="Aftuck L."/>
            <person name="Alexander A."/>
            <person name="An P."/>
            <person name="Anderson E."/>
            <person name="Anderson S."/>
            <person name="Arachi H."/>
            <person name="Azer M."/>
            <person name="Bachantsang P."/>
            <person name="Barry A."/>
            <person name="Bayul T."/>
            <person name="Berlin A."/>
            <person name="Bessette D."/>
            <person name="Bloom T."/>
            <person name="Blye J."/>
            <person name="Boguslavskiy L."/>
            <person name="Bonnet C."/>
            <person name="Boukhgalter B."/>
            <person name="Bourzgui I."/>
            <person name="Brown A."/>
            <person name="Cahill P."/>
            <person name="Channer S."/>
            <person name="Cheshatsang Y."/>
            <person name="Chuda L."/>
            <person name="Citroen M."/>
            <person name="Collymore A."/>
            <person name="Cooke P."/>
            <person name="Costello M."/>
            <person name="D'Aco K."/>
            <person name="Daza R."/>
            <person name="De Haan G."/>
            <person name="DeGray S."/>
            <person name="DeMaso C."/>
            <person name="Dhargay N."/>
            <person name="Dooley K."/>
            <person name="Dooley E."/>
            <person name="Doricent M."/>
            <person name="Dorje P."/>
            <person name="Dorjee K."/>
            <person name="Dupes A."/>
            <person name="Elong R."/>
            <person name="Falk J."/>
            <person name="Farina A."/>
            <person name="Faro S."/>
            <person name="Ferguson D."/>
            <person name="Fisher S."/>
            <person name="Foley C.D."/>
            <person name="Franke A."/>
            <person name="Friedrich D."/>
            <person name="Gadbois L."/>
            <person name="Gearin G."/>
            <person name="Gearin C.R."/>
            <person name="Giannoukos G."/>
            <person name="Goode T."/>
            <person name="Graham J."/>
            <person name="Grandbois E."/>
            <person name="Grewal S."/>
            <person name="Gyaltsen K."/>
            <person name="Hafez N."/>
            <person name="Hagos B."/>
            <person name="Hall J."/>
            <person name="Henson C."/>
            <person name="Hollinger A."/>
            <person name="Honan T."/>
            <person name="Huard M.D."/>
            <person name="Hughes L."/>
            <person name="Hurhula B."/>
            <person name="Husby M.E."/>
            <person name="Kamat A."/>
            <person name="Kanga B."/>
            <person name="Kashin S."/>
            <person name="Khazanovich D."/>
            <person name="Kisner P."/>
            <person name="Lance K."/>
            <person name="Lara M."/>
            <person name="Lee W."/>
            <person name="Lennon N."/>
            <person name="Letendre F."/>
            <person name="LeVine R."/>
            <person name="Lipovsky A."/>
            <person name="Liu X."/>
            <person name="Liu J."/>
            <person name="Liu S."/>
            <person name="Lokyitsang T."/>
            <person name="Lokyitsang Y."/>
            <person name="Lubonja R."/>
            <person name="Lui A."/>
            <person name="MacDonald P."/>
            <person name="Magnisalis V."/>
            <person name="Maru K."/>
            <person name="Matthews C."/>
            <person name="McCusker W."/>
            <person name="McDonough S."/>
            <person name="Mehta T."/>
            <person name="Meldrim J."/>
            <person name="Meneus L."/>
            <person name="Mihai O."/>
            <person name="Mihalev A."/>
            <person name="Mihova T."/>
            <person name="Mittelman R."/>
            <person name="Mlenga V."/>
            <person name="Montmayeur A."/>
            <person name="Mulrain L."/>
            <person name="Navidi A."/>
            <person name="Naylor J."/>
            <person name="Negash T."/>
            <person name="Nguyen T."/>
            <person name="Nguyen N."/>
            <person name="Nicol R."/>
            <person name="Norbu C."/>
            <person name="Norbu N."/>
            <person name="Novod N."/>
            <person name="O'Neill B."/>
            <person name="Osman S."/>
            <person name="Markiewicz E."/>
            <person name="Oyono O.L."/>
            <person name="Patti C."/>
            <person name="Phunkhang P."/>
            <person name="Pierre F."/>
            <person name="Priest M."/>
            <person name="Raghuraman S."/>
            <person name="Rege F."/>
            <person name="Reyes R."/>
            <person name="Rise C."/>
            <person name="Rogov P."/>
            <person name="Ross K."/>
            <person name="Ryan E."/>
            <person name="Settipalli S."/>
            <person name="Shea T."/>
            <person name="Sherpa N."/>
            <person name="Shi L."/>
            <person name="Shih D."/>
            <person name="Sparrow T."/>
            <person name="Spaulding J."/>
            <person name="Stalker J."/>
            <person name="Stange-Thomann N."/>
            <person name="Stavropoulos S."/>
            <person name="Stone C."/>
            <person name="Strader C."/>
            <person name="Tesfaye S."/>
            <person name="Thomson T."/>
            <person name="Thoulutsang Y."/>
            <person name="Thoulutsang D."/>
            <person name="Topham K."/>
            <person name="Topping I."/>
            <person name="Tsamla T."/>
            <person name="Vassiliev H."/>
            <person name="Vo A."/>
            <person name="Wangchuk T."/>
            <person name="Wangdi T."/>
            <person name="Weiand M."/>
            <person name="Wilkinson J."/>
            <person name="Wilson A."/>
            <person name="Yadav S."/>
            <person name="Young G."/>
            <person name="Yu Q."/>
            <person name="Zembek L."/>
            <person name="Zhong D."/>
            <person name="Zimmer A."/>
            <person name="Zwirko Z."/>
            <person name="Jaffe D.B."/>
            <person name="Alvarez P."/>
            <person name="Brockman W."/>
            <person name="Butler J."/>
            <person name="Chin C."/>
            <person name="Gnerre S."/>
            <person name="Grabherr M."/>
            <person name="Kleber M."/>
            <person name="Mauceli E."/>
            <person name="MacCallum I."/>
        </authorList>
    </citation>
    <scope>NUCLEOTIDE SEQUENCE [LARGE SCALE GENOMIC DNA]</scope>
    <source>
        <strain evidence="17 18">TSC#14021-0224.01</strain>
    </source>
</reference>
<dbReference type="eggNOG" id="KOG1721">
    <property type="taxonomic scope" value="Eukaryota"/>
</dbReference>
<keyword evidence="9" id="KW-0238">DNA-binding</keyword>
<dbReference type="FunFam" id="3.30.160.60:FF:000024">
    <property type="entry name" value="zinc finger protein 140 isoform X1"/>
    <property type="match status" value="1"/>
</dbReference>
<dbReference type="InterPro" id="IPR013087">
    <property type="entry name" value="Znf_C2H2_type"/>
</dbReference>
<keyword evidence="5" id="KW-0677">Repeat</keyword>
<keyword evidence="4 13" id="KW-0479">Metal-binding</keyword>
<evidence type="ECO:0000256" key="5">
    <source>
        <dbReference type="ARBA" id="ARBA00022737"/>
    </source>
</evidence>
<dbReference type="SMART" id="SM00355">
    <property type="entry name" value="ZnF_C2H2"/>
    <property type="match status" value="6"/>
</dbReference>
<proteinExistence type="inferred from homology"/>
<evidence type="ECO:0000256" key="6">
    <source>
        <dbReference type="ARBA" id="ARBA00022771"/>
    </source>
</evidence>
<evidence type="ECO:0000256" key="13">
    <source>
        <dbReference type="PROSITE-ProRule" id="PRU01263"/>
    </source>
</evidence>
<evidence type="ECO:0000256" key="3">
    <source>
        <dbReference type="ARBA" id="ARBA00006991"/>
    </source>
</evidence>
<comment type="subcellular location">
    <subcellularLocation>
        <location evidence="2">Nucleus</location>
    </subcellularLocation>
</comment>
<dbReference type="InterPro" id="IPR012934">
    <property type="entry name" value="Znf_AD"/>
</dbReference>
<evidence type="ECO:0000256" key="2">
    <source>
        <dbReference type="ARBA" id="ARBA00004123"/>
    </source>
</evidence>
<dbReference type="InterPro" id="IPR036236">
    <property type="entry name" value="Znf_C2H2_sf"/>
</dbReference>
<keyword evidence="18" id="KW-1185">Reference proteome</keyword>
<protein>
    <submittedName>
        <fullName evidence="17">Uncharacterized protein</fullName>
    </submittedName>
</protein>
<sequence>MESWCLVSALRWHYCHRGRESPATPSTMFDSKLSLCAGRMLADSTTTPAMDGCDAVKTLICRACLVLLGPQDPVHNLDNEQDLASKYYGCTGGNPGKDLPTQLVLKGICECCYQMVQKFHDFQRMCEESLRNFEKLLQDIDMGCLKLEDHMPDLDTPSESNESTNPEAQSDAPRLESPQEIEEVYVVEDESAKQDLGTEKLPIATIRKWLGTRRRRGVRHTLECRICHRGFYKSSLLEAHMQQHEGLKPYTCVHCAKSYARANLLESHLRDMHHNSAARIIYPCPSCNKVYTADRSLKYHMKRAHENSHMPESSDALYICEECGKSFVRKAHLTRHKRVHGSIEGRRYCCEYCDQRFYTKENMVDHLQRKHGNKNLLRCKQCGRIFRSSVELSAHAKKHETM</sequence>
<feature type="domain" description="C2H2-type" evidence="15">
    <location>
        <begin position="282"/>
        <end position="310"/>
    </location>
</feature>
<evidence type="ECO:0000313" key="17">
    <source>
        <dbReference type="EMBL" id="EDV51573.2"/>
    </source>
</evidence>
<feature type="binding site" evidence="13">
    <location>
        <position position="61"/>
    </location>
    <ligand>
        <name>Zn(2+)</name>
        <dbReference type="ChEBI" id="CHEBI:29105"/>
    </ligand>
</feature>
<dbReference type="Pfam" id="PF07776">
    <property type="entry name" value="zf-AD"/>
    <property type="match status" value="1"/>
</dbReference>
<dbReference type="Gene3D" id="3.30.160.60">
    <property type="entry name" value="Classic Zinc Finger"/>
    <property type="match status" value="4"/>
</dbReference>
<dbReference type="HOGENOM" id="CLU_795181_0_0_1"/>
<evidence type="ECO:0000256" key="14">
    <source>
        <dbReference type="SAM" id="MobiDB-lite"/>
    </source>
</evidence>
<dbReference type="SUPFAM" id="SSF57716">
    <property type="entry name" value="Glucocorticoid receptor-like (DNA-binding domain)"/>
    <property type="match status" value="1"/>
</dbReference>
<dbReference type="GO" id="GO:0003677">
    <property type="term" value="F:DNA binding"/>
    <property type="evidence" value="ECO:0007669"/>
    <property type="project" value="UniProtKB-KW"/>
</dbReference>
<feature type="binding site" evidence="13">
    <location>
        <position position="109"/>
    </location>
    <ligand>
        <name>Zn(2+)</name>
        <dbReference type="ChEBI" id="CHEBI:29105"/>
    </ligand>
</feature>
<name>B3NHB6_DROER</name>
<dbReference type="Proteomes" id="UP000008711">
    <property type="component" value="Unassembled WGS sequence"/>
</dbReference>
<comment type="function">
    <text evidence="1">May be involved in transcriptional regulation.</text>
</comment>
<keyword evidence="7 13" id="KW-0862">Zinc</keyword>
<evidence type="ECO:0000256" key="10">
    <source>
        <dbReference type="ARBA" id="ARBA00023163"/>
    </source>
</evidence>
<dbReference type="OrthoDB" id="2687452at2759"/>
<evidence type="ECO:0000313" key="18">
    <source>
        <dbReference type="Proteomes" id="UP000008711"/>
    </source>
</evidence>
<feature type="compositionally biased region" description="Polar residues" evidence="14">
    <location>
        <begin position="157"/>
        <end position="168"/>
    </location>
</feature>
<gene>
    <name evidence="17" type="primary">Dere\GG13820</name>
    <name evidence="17" type="synonym">dere_GLEANR_14050</name>
    <name evidence="17" type="synonym">GG13820</name>
    <name evidence="17" type="ORF">Dere_GG13820</name>
</gene>
<feature type="domain" description="C2H2-type" evidence="15">
    <location>
        <begin position="348"/>
        <end position="376"/>
    </location>
</feature>
<dbReference type="PANTHER" id="PTHR24379">
    <property type="entry name" value="KRAB AND ZINC FINGER DOMAIN-CONTAINING"/>
    <property type="match status" value="1"/>
</dbReference>
<feature type="domain" description="C2H2-type" evidence="15">
    <location>
        <begin position="318"/>
        <end position="340"/>
    </location>
</feature>
<dbReference type="PROSITE" id="PS51915">
    <property type="entry name" value="ZAD"/>
    <property type="match status" value="1"/>
</dbReference>
<evidence type="ECO:0000256" key="8">
    <source>
        <dbReference type="ARBA" id="ARBA00023015"/>
    </source>
</evidence>
<organism evidence="17 18">
    <name type="scientific">Drosophila erecta</name>
    <name type="common">Fruit fly</name>
    <dbReference type="NCBI Taxonomy" id="7220"/>
    <lineage>
        <taxon>Eukaryota</taxon>
        <taxon>Metazoa</taxon>
        <taxon>Ecdysozoa</taxon>
        <taxon>Arthropoda</taxon>
        <taxon>Hexapoda</taxon>
        <taxon>Insecta</taxon>
        <taxon>Pterygota</taxon>
        <taxon>Neoptera</taxon>
        <taxon>Endopterygota</taxon>
        <taxon>Diptera</taxon>
        <taxon>Brachycera</taxon>
        <taxon>Muscomorpha</taxon>
        <taxon>Ephydroidea</taxon>
        <taxon>Drosophilidae</taxon>
        <taxon>Drosophila</taxon>
        <taxon>Sophophora</taxon>
    </lineage>
</organism>
<keyword evidence="6 12" id="KW-0863">Zinc-finger</keyword>
<accession>B3NHB6</accession>
<dbReference type="GO" id="GO:0005634">
    <property type="term" value="C:nucleus"/>
    <property type="evidence" value="ECO:0007669"/>
    <property type="project" value="UniProtKB-SubCell"/>
</dbReference>
<feature type="region of interest" description="Disordered" evidence="14">
    <location>
        <begin position="151"/>
        <end position="178"/>
    </location>
</feature>
<evidence type="ECO:0000256" key="9">
    <source>
        <dbReference type="ARBA" id="ARBA00023125"/>
    </source>
</evidence>
<evidence type="ECO:0000259" key="15">
    <source>
        <dbReference type="PROSITE" id="PS50157"/>
    </source>
</evidence>
<feature type="domain" description="C2H2-type" evidence="15">
    <location>
        <begin position="222"/>
        <end position="249"/>
    </location>
</feature>
<keyword evidence="11" id="KW-0539">Nucleus</keyword>
<evidence type="ECO:0000259" key="16">
    <source>
        <dbReference type="PROSITE" id="PS51915"/>
    </source>
</evidence>
<dbReference type="SUPFAM" id="SSF57667">
    <property type="entry name" value="beta-beta-alpha zinc fingers"/>
    <property type="match status" value="3"/>
</dbReference>
<dbReference type="GO" id="GO:0008270">
    <property type="term" value="F:zinc ion binding"/>
    <property type="evidence" value="ECO:0007669"/>
    <property type="project" value="UniProtKB-UniRule"/>
</dbReference>
<comment type="similarity">
    <text evidence="3">Belongs to the krueppel C2H2-type zinc-finger protein family.</text>
</comment>
<reference evidence="17 18" key="2">
    <citation type="journal article" date="2008" name="Bioinformatics">
        <title>Assembly reconciliation.</title>
        <authorList>
            <person name="Zimin A.V."/>
            <person name="Smith D.R."/>
            <person name="Sutton G."/>
            <person name="Yorke J.A."/>
        </authorList>
    </citation>
    <scope>NUCLEOTIDE SEQUENCE [LARGE SCALE GENOMIC DNA]</scope>
    <source>
        <strain evidence="17 18">TSC#14021-0224.01</strain>
    </source>
</reference>
<feature type="binding site" evidence="13">
    <location>
        <position position="112"/>
    </location>
    <ligand>
        <name>Zn(2+)</name>
        <dbReference type="ChEBI" id="CHEBI:29105"/>
    </ligand>
</feature>
<evidence type="ECO:0000256" key="7">
    <source>
        <dbReference type="ARBA" id="ARBA00022833"/>
    </source>
</evidence>
<dbReference type="AlphaFoldDB" id="B3NHB6"/>